<name>A0A834ZMH5_TETSI</name>
<dbReference type="OMA" id="TIRNMQS"/>
<evidence type="ECO:0000256" key="3">
    <source>
        <dbReference type="SAM" id="MobiDB-lite"/>
    </source>
</evidence>
<feature type="compositionally biased region" description="Low complexity" evidence="3">
    <location>
        <begin position="314"/>
        <end position="327"/>
    </location>
</feature>
<feature type="region of interest" description="Disordered" evidence="3">
    <location>
        <begin position="382"/>
        <end position="582"/>
    </location>
</feature>
<evidence type="ECO:0000313" key="6">
    <source>
        <dbReference type="Proteomes" id="UP000655225"/>
    </source>
</evidence>
<feature type="compositionally biased region" description="Polar residues" evidence="3">
    <location>
        <begin position="286"/>
        <end position="298"/>
    </location>
</feature>
<dbReference type="EMBL" id="JABCRI010000005">
    <property type="protein sequence ID" value="KAF8406356.1"/>
    <property type="molecule type" value="Genomic_DNA"/>
</dbReference>
<keyword evidence="6" id="KW-1185">Reference proteome</keyword>
<feature type="compositionally biased region" description="Polar residues" evidence="3">
    <location>
        <begin position="430"/>
        <end position="449"/>
    </location>
</feature>
<keyword evidence="2" id="KW-0694">RNA-binding</keyword>
<dbReference type="CDD" id="cd00105">
    <property type="entry name" value="KH-I"/>
    <property type="match status" value="1"/>
</dbReference>
<dbReference type="InterPro" id="IPR004088">
    <property type="entry name" value="KH_dom_type_1"/>
</dbReference>
<dbReference type="GO" id="GO:0003723">
    <property type="term" value="F:RNA binding"/>
    <property type="evidence" value="ECO:0007669"/>
    <property type="project" value="UniProtKB-UniRule"/>
</dbReference>
<feature type="region of interest" description="Disordered" evidence="3">
    <location>
        <begin position="39"/>
        <end position="59"/>
    </location>
</feature>
<dbReference type="OrthoDB" id="5204190at2759"/>
<feature type="compositionally biased region" description="Polar residues" evidence="3">
    <location>
        <begin position="407"/>
        <end position="420"/>
    </location>
</feature>
<organism evidence="5 6">
    <name type="scientific">Tetracentron sinense</name>
    <name type="common">Spur-leaf</name>
    <dbReference type="NCBI Taxonomy" id="13715"/>
    <lineage>
        <taxon>Eukaryota</taxon>
        <taxon>Viridiplantae</taxon>
        <taxon>Streptophyta</taxon>
        <taxon>Embryophyta</taxon>
        <taxon>Tracheophyta</taxon>
        <taxon>Spermatophyta</taxon>
        <taxon>Magnoliopsida</taxon>
        <taxon>Trochodendrales</taxon>
        <taxon>Trochodendraceae</taxon>
        <taxon>Tetracentron</taxon>
    </lineage>
</organism>
<protein>
    <recommendedName>
        <fullName evidence="4">K Homology domain-containing protein</fullName>
    </recommendedName>
</protein>
<feature type="region of interest" description="Disordered" evidence="3">
    <location>
        <begin position="285"/>
        <end position="354"/>
    </location>
</feature>
<dbReference type="Pfam" id="PF00013">
    <property type="entry name" value="KH_1"/>
    <property type="match status" value="2"/>
</dbReference>
<feature type="compositionally biased region" description="Pro residues" evidence="3">
    <location>
        <begin position="304"/>
        <end position="313"/>
    </location>
</feature>
<feature type="compositionally biased region" description="Polar residues" evidence="3">
    <location>
        <begin position="345"/>
        <end position="354"/>
    </location>
</feature>
<dbReference type="Proteomes" id="UP000655225">
    <property type="component" value="Unassembled WGS sequence"/>
</dbReference>
<gene>
    <name evidence="5" type="ORF">HHK36_008443</name>
</gene>
<dbReference type="SUPFAM" id="SSF54791">
    <property type="entry name" value="Eukaryotic type KH-domain (KH-domain type I)"/>
    <property type="match status" value="2"/>
</dbReference>
<sequence length="582" mass="62257">MGEEETQLRLETTESGKRKLDEIQLAKQKAQEIVARLVNDAEAKRPRIDDSSVPSSDTSVPYPPFLDLAQKPSSQLTANSGVGSVHFAAQPGQYHGFQGTSKRIDIPNGKVGVIIGKGGETIKYLQLQSGAKIQVTKDTEADPYSQTRGVDLSGTAEQISRAEQLIKDVIAETDAGSSGPSANHGFNPMQPGTEQFTMKVPNNKVALLIGKGGETIKNMQSRSGARIQIIPLHPPPGDTSTERTVHINGMKEQIELAKELINEVISEMPTKSVWRMGNVDFANRVRNPSVSSNYTQQGYRPPGNWGPPRPLPMQQPGYGYTQPGTYTTPPPPYYGSYPPQAGGWDQSNQSGVPASQQSTVYNYYGQQAQPGSTLQNVSYSYDQTQPATGNSYDQGYSQQPQSYGQDASSQAPQHDQQKSYVTPGYGPPAAQSQPDGTTPSQPYETQSSTQPPPAYPLAYSQPLAAPQSGYGTSQSYTGPPPPQSGYDQTGFTQAGYGGKPQAQIPPPSQSVYGQGGYPPQPAPAQASYVQGTNPPVYGQPQSTAHGYLQPLGYGAERTSDGNSAPPSYGSAPAVQDVVRPQN</sequence>
<evidence type="ECO:0000256" key="1">
    <source>
        <dbReference type="ARBA" id="ARBA00022737"/>
    </source>
</evidence>
<dbReference type="InterPro" id="IPR036612">
    <property type="entry name" value="KH_dom_type_1_sf"/>
</dbReference>
<dbReference type="PROSITE" id="PS50084">
    <property type="entry name" value="KH_TYPE_1"/>
    <property type="match status" value="2"/>
</dbReference>
<dbReference type="AlphaFoldDB" id="A0A834ZMH5"/>
<feature type="domain" description="K Homology" evidence="4">
    <location>
        <begin position="98"/>
        <end position="171"/>
    </location>
</feature>
<dbReference type="PANTHER" id="PTHR10288">
    <property type="entry name" value="KH DOMAIN CONTAINING RNA BINDING PROTEIN"/>
    <property type="match status" value="1"/>
</dbReference>
<dbReference type="SMART" id="SM00322">
    <property type="entry name" value="KH"/>
    <property type="match status" value="2"/>
</dbReference>
<dbReference type="InterPro" id="IPR004087">
    <property type="entry name" value="KH_dom"/>
</dbReference>
<feature type="domain" description="K Homology" evidence="4">
    <location>
        <begin position="192"/>
        <end position="266"/>
    </location>
</feature>
<proteinExistence type="predicted"/>
<comment type="caution">
    <text evidence="5">The sequence shown here is derived from an EMBL/GenBank/DDBJ whole genome shotgun (WGS) entry which is preliminary data.</text>
</comment>
<feature type="compositionally biased region" description="Basic and acidic residues" evidence="3">
    <location>
        <begin position="39"/>
        <end position="50"/>
    </location>
</feature>
<feature type="compositionally biased region" description="Low complexity" evidence="3">
    <location>
        <begin position="391"/>
        <end position="406"/>
    </location>
</feature>
<evidence type="ECO:0000259" key="4">
    <source>
        <dbReference type="SMART" id="SM00322"/>
    </source>
</evidence>
<evidence type="ECO:0000256" key="2">
    <source>
        <dbReference type="PROSITE-ProRule" id="PRU00117"/>
    </source>
</evidence>
<accession>A0A834ZMH5</accession>
<reference evidence="5 6" key="1">
    <citation type="submission" date="2020-04" db="EMBL/GenBank/DDBJ databases">
        <title>Plant Genome Project.</title>
        <authorList>
            <person name="Zhang R.-G."/>
        </authorList>
    </citation>
    <scope>NUCLEOTIDE SEQUENCE [LARGE SCALE GENOMIC DNA]</scope>
    <source>
        <strain evidence="5">YNK0</strain>
        <tissue evidence="5">Leaf</tissue>
    </source>
</reference>
<evidence type="ECO:0000313" key="5">
    <source>
        <dbReference type="EMBL" id="KAF8406356.1"/>
    </source>
</evidence>
<keyword evidence="1" id="KW-0677">Repeat</keyword>
<dbReference type="Gene3D" id="3.30.1370.10">
    <property type="entry name" value="K Homology domain, type 1"/>
    <property type="match status" value="2"/>
</dbReference>